<name>A0ABT7UXL9_9LACO</name>
<evidence type="ECO:0000256" key="1">
    <source>
        <dbReference type="ARBA" id="ARBA00004651"/>
    </source>
</evidence>
<dbReference type="PANTHER" id="PTHR30614:SF0">
    <property type="entry name" value="L-CYSTINE TRANSPORT SYSTEM PERMEASE PROTEIN TCYL"/>
    <property type="match status" value="1"/>
</dbReference>
<evidence type="ECO:0000256" key="5">
    <source>
        <dbReference type="ARBA" id="ARBA00022970"/>
    </source>
</evidence>
<protein>
    <submittedName>
        <fullName evidence="10">Amino acid ABC transporter permease</fullName>
    </submittedName>
</protein>
<evidence type="ECO:0000256" key="7">
    <source>
        <dbReference type="ARBA" id="ARBA00023136"/>
    </source>
</evidence>
<comment type="subcellular location">
    <subcellularLocation>
        <location evidence="1 8">Cell membrane</location>
        <topology evidence="1 8">Multi-pass membrane protein</topology>
    </subcellularLocation>
</comment>
<evidence type="ECO:0000256" key="4">
    <source>
        <dbReference type="ARBA" id="ARBA00022692"/>
    </source>
</evidence>
<dbReference type="EMBL" id="JAUDDW010000013">
    <property type="protein sequence ID" value="MDM8266457.1"/>
    <property type="molecule type" value="Genomic_DNA"/>
</dbReference>
<keyword evidence="7 8" id="KW-0472">Membrane</keyword>
<evidence type="ECO:0000256" key="2">
    <source>
        <dbReference type="ARBA" id="ARBA00022448"/>
    </source>
</evidence>
<feature type="transmembrane region" description="Helical" evidence="8">
    <location>
        <begin position="154"/>
        <end position="171"/>
    </location>
</feature>
<evidence type="ECO:0000313" key="10">
    <source>
        <dbReference type="EMBL" id="MDM8266457.1"/>
    </source>
</evidence>
<dbReference type="NCBIfam" id="TIGR01726">
    <property type="entry name" value="HEQRo_perm_3TM"/>
    <property type="match status" value="1"/>
</dbReference>
<keyword evidence="11" id="KW-1185">Reference proteome</keyword>
<accession>A0ABT7UXL9</accession>
<proteinExistence type="inferred from homology"/>
<keyword evidence="2 8" id="KW-0813">Transport</keyword>
<feature type="domain" description="ABC transmembrane type-1" evidence="9">
    <location>
        <begin position="14"/>
        <end position="211"/>
    </location>
</feature>
<evidence type="ECO:0000313" key="11">
    <source>
        <dbReference type="Proteomes" id="UP001529343"/>
    </source>
</evidence>
<comment type="caution">
    <text evidence="10">The sequence shown here is derived from an EMBL/GenBank/DDBJ whole genome shotgun (WGS) entry which is preliminary data.</text>
</comment>
<evidence type="ECO:0000256" key="8">
    <source>
        <dbReference type="RuleBase" id="RU363032"/>
    </source>
</evidence>
<reference evidence="10 11" key="2">
    <citation type="submission" date="2023-06" db="EMBL/GenBank/DDBJ databases">
        <authorList>
            <person name="Zeman M."/>
            <person name="Kubasova T."/>
            <person name="Jahodarova E."/>
            <person name="Nykrynova M."/>
            <person name="Rychlik I."/>
        </authorList>
    </citation>
    <scope>NUCLEOTIDE SEQUENCE [LARGE SCALE GENOMIC DNA]</scope>
    <source>
        <strain evidence="10 11">161_Gplus</strain>
    </source>
</reference>
<feature type="transmembrane region" description="Helical" evidence="8">
    <location>
        <begin position="50"/>
        <end position="71"/>
    </location>
</feature>
<evidence type="ECO:0000259" key="9">
    <source>
        <dbReference type="PROSITE" id="PS50928"/>
    </source>
</evidence>
<dbReference type="Proteomes" id="UP001529343">
    <property type="component" value="Unassembled WGS sequence"/>
</dbReference>
<sequence>MSNTKILSVILRGLPNTLYLLVLSFIFATVLGLFLTWLDLRKNRAATGIAHLYLGLIRGTPPLLMLLLAYYGLPVLLKAIGINIDGWTRLTFGVLGLSLGWSAYLSEAFRSAYLSVDPGQLEAARSIGLPDRTTFWQILIPQAAMIALPNIENLVIGLVKATSLVYVLGLYDLYNEASNLSNQTAGIHQLRIFILLALAYWVIVLIIEGIFRLIRKRFAAIRA</sequence>
<gene>
    <name evidence="10" type="ORF">QUW44_04670</name>
</gene>
<keyword evidence="3" id="KW-1003">Cell membrane</keyword>
<evidence type="ECO:0000256" key="3">
    <source>
        <dbReference type="ARBA" id="ARBA00022475"/>
    </source>
</evidence>
<dbReference type="Pfam" id="PF00528">
    <property type="entry name" value="BPD_transp_1"/>
    <property type="match status" value="1"/>
</dbReference>
<feature type="transmembrane region" description="Helical" evidence="8">
    <location>
        <begin position="191"/>
        <end position="214"/>
    </location>
</feature>
<reference evidence="11" key="1">
    <citation type="submission" date="2023-06" db="EMBL/GenBank/DDBJ databases">
        <title>Identification and characterization of horizontal gene transfer across gut microbiota members of farm animals based on homology search.</title>
        <authorList>
            <person name="Zeman M."/>
            <person name="Kubasova T."/>
            <person name="Jahodarova E."/>
            <person name="Nykrynova M."/>
            <person name="Rychlik I."/>
        </authorList>
    </citation>
    <scope>NUCLEOTIDE SEQUENCE [LARGE SCALE GENOMIC DNA]</scope>
    <source>
        <strain evidence="11">161_Gplus</strain>
    </source>
</reference>
<keyword evidence="5" id="KW-0029">Amino-acid transport</keyword>
<dbReference type="PANTHER" id="PTHR30614">
    <property type="entry name" value="MEMBRANE COMPONENT OF AMINO ACID ABC TRANSPORTER"/>
    <property type="match status" value="1"/>
</dbReference>
<dbReference type="PROSITE" id="PS50928">
    <property type="entry name" value="ABC_TM1"/>
    <property type="match status" value="1"/>
</dbReference>
<dbReference type="InterPro" id="IPR043429">
    <property type="entry name" value="ArtM/GltK/GlnP/TcyL/YhdX-like"/>
</dbReference>
<dbReference type="CDD" id="cd06261">
    <property type="entry name" value="TM_PBP2"/>
    <property type="match status" value="1"/>
</dbReference>
<organism evidence="10 11">
    <name type="scientific">Limosilactobacillus pontis</name>
    <dbReference type="NCBI Taxonomy" id="35787"/>
    <lineage>
        <taxon>Bacteria</taxon>
        <taxon>Bacillati</taxon>
        <taxon>Bacillota</taxon>
        <taxon>Bacilli</taxon>
        <taxon>Lactobacillales</taxon>
        <taxon>Lactobacillaceae</taxon>
        <taxon>Limosilactobacillus</taxon>
    </lineage>
</organism>
<feature type="transmembrane region" description="Helical" evidence="8">
    <location>
        <begin position="18"/>
        <end position="38"/>
    </location>
</feature>
<keyword evidence="4 8" id="KW-0812">Transmembrane</keyword>
<dbReference type="InterPro" id="IPR000515">
    <property type="entry name" value="MetI-like"/>
</dbReference>
<dbReference type="InterPro" id="IPR010065">
    <property type="entry name" value="AA_ABC_transptr_permease_3TM"/>
</dbReference>
<comment type="similarity">
    <text evidence="8">Belongs to the binding-protein-dependent transport system permease family.</text>
</comment>
<dbReference type="RefSeq" id="WP_283594266.1">
    <property type="nucleotide sequence ID" value="NZ_JAUDDW010000013.1"/>
</dbReference>
<feature type="transmembrane region" description="Helical" evidence="8">
    <location>
        <begin position="86"/>
        <end position="105"/>
    </location>
</feature>
<keyword evidence="6 8" id="KW-1133">Transmembrane helix</keyword>
<evidence type="ECO:0000256" key="6">
    <source>
        <dbReference type="ARBA" id="ARBA00022989"/>
    </source>
</evidence>